<feature type="transmembrane region" description="Helical" evidence="1">
    <location>
        <begin position="12"/>
        <end position="29"/>
    </location>
</feature>
<dbReference type="Proteomes" id="UP000680865">
    <property type="component" value="Unassembled WGS sequence"/>
</dbReference>
<evidence type="ECO:0000256" key="1">
    <source>
        <dbReference type="SAM" id="Phobius"/>
    </source>
</evidence>
<dbReference type="AlphaFoldDB" id="A0A919VXP6"/>
<keyword evidence="1" id="KW-1133">Transmembrane helix</keyword>
<keyword evidence="1" id="KW-0472">Membrane</keyword>
<proteinExistence type="predicted"/>
<sequence length="566" mass="61333">MVGRALIHEYALVVYGSLVLAAVLTWPALRYPLHTVPQDIWDPSRQAWQISWAGHVLLTEPARLWQANAFFPEHYSFAFGDSLLGYAPAGMIGSGPLAAVLRYNLLFLLAHALLAVGAYALVRQLGSGRTGAVVGAVAFAYAPWRLAQEGHLDIVSAGGIPLALAMLARGHGYSLRYGFRGGRRRTGWAVAGWLVATWQLSLGFSLGLPFAYVLGALILVVGVAVLVRRLRHRGQGAVLGWRLLVTDLIGVLIFAGVGALIAVPYFRVPPTGPAGEEISFFSAPVQSLLIGPAESRIWGLPHEVARQSLGWPAEMSLLPGFVLYALALAGLVFSIWRVWQRLVLLAAVVVSGIFTLGTTFFAGRWTYLPLFAHLPASFGVRIPGRLMLWVTLFLAILAVGAVAEFVRRAEHMVSTRIPPWPGPWLRLATFVPLMLVLVEGWNATAHPVVPAQPAAMRTVQGPVLVLPTAALTDQTVLLWSTSRFQQMANGSGGFAPQRQSELRQAVAKFPDAASVQYLRAQGIGTVLLLRSQVTGTPWERAGDLPVDSLQISREDLDNDSVLFRLN</sequence>
<name>A0A919VXP6_9ACTN</name>
<keyword evidence="3" id="KW-1185">Reference proteome</keyword>
<evidence type="ECO:0008006" key="4">
    <source>
        <dbReference type="Google" id="ProtNLM"/>
    </source>
</evidence>
<feature type="transmembrane region" description="Helical" evidence="1">
    <location>
        <begin position="343"/>
        <end position="366"/>
    </location>
</feature>
<feature type="transmembrane region" description="Helical" evidence="1">
    <location>
        <begin position="103"/>
        <end position="122"/>
    </location>
</feature>
<protein>
    <recommendedName>
        <fullName evidence="4">YfhO family protein</fullName>
    </recommendedName>
</protein>
<evidence type="ECO:0000313" key="2">
    <source>
        <dbReference type="EMBL" id="GIM85390.1"/>
    </source>
</evidence>
<feature type="transmembrane region" description="Helical" evidence="1">
    <location>
        <begin position="317"/>
        <end position="336"/>
    </location>
</feature>
<accession>A0A919VXP6</accession>
<comment type="caution">
    <text evidence="2">The sequence shown here is derived from an EMBL/GenBank/DDBJ whole genome shotgun (WGS) entry which is preliminary data.</text>
</comment>
<dbReference type="EMBL" id="BOQP01000083">
    <property type="protein sequence ID" value="GIM85390.1"/>
    <property type="molecule type" value="Genomic_DNA"/>
</dbReference>
<organism evidence="2 3">
    <name type="scientific">Winogradskya consettensis</name>
    <dbReference type="NCBI Taxonomy" id="113560"/>
    <lineage>
        <taxon>Bacteria</taxon>
        <taxon>Bacillati</taxon>
        <taxon>Actinomycetota</taxon>
        <taxon>Actinomycetes</taxon>
        <taxon>Micromonosporales</taxon>
        <taxon>Micromonosporaceae</taxon>
        <taxon>Winogradskya</taxon>
    </lineage>
</organism>
<evidence type="ECO:0000313" key="3">
    <source>
        <dbReference type="Proteomes" id="UP000680865"/>
    </source>
</evidence>
<feature type="transmembrane region" description="Helical" evidence="1">
    <location>
        <begin position="186"/>
        <end position="204"/>
    </location>
</feature>
<gene>
    <name evidence="2" type="ORF">Aco04nite_96050</name>
</gene>
<keyword evidence="1" id="KW-0812">Transmembrane</keyword>
<reference evidence="2" key="1">
    <citation type="submission" date="2021-03" db="EMBL/GenBank/DDBJ databases">
        <title>Whole genome shotgun sequence of Actinoplanes consettensis NBRC 14913.</title>
        <authorList>
            <person name="Komaki H."/>
            <person name="Tamura T."/>
        </authorList>
    </citation>
    <scope>NUCLEOTIDE SEQUENCE</scope>
    <source>
        <strain evidence="2">NBRC 14913</strain>
    </source>
</reference>
<feature type="transmembrane region" description="Helical" evidence="1">
    <location>
        <begin position="210"/>
        <end position="227"/>
    </location>
</feature>
<feature type="transmembrane region" description="Helical" evidence="1">
    <location>
        <begin position="239"/>
        <end position="266"/>
    </location>
</feature>
<feature type="transmembrane region" description="Helical" evidence="1">
    <location>
        <begin position="386"/>
        <end position="406"/>
    </location>
</feature>